<name>A0A6B0UBN0_IXORI</name>
<evidence type="ECO:0000313" key="1">
    <source>
        <dbReference type="EMBL" id="MXU83543.1"/>
    </source>
</evidence>
<dbReference type="EMBL" id="GIFC01001460">
    <property type="protein sequence ID" value="MXU83543.1"/>
    <property type="molecule type" value="Transcribed_RNA"/>
</dbReference>
<reference evidence="1" key="1">
    <citation type="submission" date="2019-12" db="EMBL/GenBank/DDBJ databases">
        <title>An insight into the sialome of adult female Ixodes ricinus ticks feeding for 6 days.</title>
        <authorList>
            <person name="Perner J."/>
            <person name="Ribeiro J.M.C."/>
        </authorList>
    </citation>
    <scope>NUCLEOTIDE SEQUENCE</scope>
    <source>
        <strain evidence="1">Semi-engorged</strain>
        <tissue evidence="1">Salivary glands</tissue>
    </source>
</reference>
<organism evidence="1">
    <name type="scientific">Ixodes ricinus</name>
    <name type="common">Common tick</name>
    <name type="synonym">Acarus ricinus</name>
    <dbReference type="NCBI Taxonomy" id="34613"/>
    <lineage>
        <taxon>Eukaryota</taxon>
        <taxon>Metazoa</taxon>
        <taxon>Ecdysozoa</taxon>
        <taxon>Arthropoda</taxon>
        <taxon>Chelicerata</taxon>
        <taxon>Arachnida</taxon>
        <taxon>Acari</taxon>
        <taxon>Parasitiformes</taxon>
        <taxon>Ixodida</taxon>
        <taxon>Ixodoidea</taxon>
        <taxon>Ixodidae</taxon>
        <taxon>Ixodinae</taxon>
        <taxon>Ixodes</taxon>
    </lineage>
</organism>
<proteinExistence type="predicted"/>
<dbReference type="AlphaFoldDB" id="A0A6B0UBN0"/>
<protein>
    <submittedName>
        <fullName evidence="1">Putative secreted protein</fullName>
    </submittedName>
</protein>
<accession>A0A6B0UBN0</accession>
<dbReference type="PROSITE" id="PS51257">
    <property type="entry name" value="PROKAR_LIPOPROTEIN"/>
    <property type="match status" value="1"/>
</dbReference>
<sequence>MRPSFMRFFCFMRRFWNQILTWVSLSCSAVAISMRRARVRYLLKWNSFSSSVSCLVVKLVRPVPLGPPWLAPLVKP</sequence>